<dbReference type="InterPro" id="IPR036390">
    <property type="entry name" value="WH_DNA-bd_sf"/>
</dbReference>
<dbReference type="PANTHER" id="PTHR33169:SF14">
    <property type="entry name" value="TRANSCRIPTIONAL REGULATOR RV3488"/>
    <property type="match status" value="1"/>
</dbReference>
<proteinExistence type="predicted"/>
<organism evidence="2 3">
    <name type="scientific">Marivirga lumbricoides</name>
    <dbReference type="NCBI Taxonomy" id="1046115"/>
    <lineage>
        <taxon>Bacteria</taxon>
        <taxon>Pseudomonadati</taxon>
        <taxon>Bacteroidota</taxon>
        <taxon>Cytophagia</taxon>
        <taxon>Cytophagales</taxon>
        <taxon>Marivirgaceae</taxon>
        <taxon>Marivirga</taxon>
    </lineage>
</organism>
<dbReference type="SUPFAM" id="SSF46785">
    <property type="entry name" value="Winged helix' DNA-binding domain"/>
    <property type="match status" value="1"/>
</dbReference>
<dbReference type="InterPro" id="IPR005149">
    <property type="entry name" value="Tscrpt_reg_PadR_N"/>
</dbReference>
<protein>
    <submittedName>
        <fullName evidence="2">PadR family transcriptional regulator</fullName>
    </submittedName>
</protein>
<dbReference type="Proteomes" id="UP000636010">
    <property type="component" value="Unassembled WGS sequence"/>
</dbReference>
<dbReference type="EMBL" id="BMEC01000005">
    <property type="protein sequence ID" value="GGC33073.1"/>
    <property type="molecule type" value="Genomic_DNA"/>
</dbReference>
<feature type="domain" description="Transcription regulator PadR N-terminal" evidence="1">
    <location>
        <begin position="41"/>
        <end position="109"/>
    </location>
</feature>
<dbReference type="Gene3D" id="1.10.10.10">
    <property type="entry name" value="Winged helix-like DNA-binding domain superfamily/Winged helix DNA-binding domain"/>
    <property type="match status" value="1"/>
</dbReference>
<sequence length="143" mass="16556">MYSESEEYFTDNIFNKMKIYMIAERIKSQLRMGVLEYCAMQILHRGEVYASDIIEELLAAKLISVEGVIYPLLIRFKNEGLVEYDWVSSENGLPKKHYKLTETGMSTMRALDQTWDGLYATTDEFRQKNTVVSPSDSDTTTKK</sequence>
<dbReference type="InterPro" id="IPR036388">
    <property type="entry name" value="WH-like_DNA-bd_sf"/>
</dbReference>
<dbReference type="PANTHER" id="PTHR33169">
    <property type="entry name" value="PADR-FAMILY TRANSCRIPTIONAL REGULATOR"/>
    <property type="match status" value="1"/>
</dbReference>
<dbReference type="RefSeq" id="WP_345259531.1">
    <property type="nucleotide sequence ID" value="NZ_BAABHU010000005.1"/>
</dbReference>
<evidence type="ECO:0000313" key="2">
    <source>
        <dbReference type="EMBL" id="GGC33073.1"/>
    </source>
</evidence>
<keyword evidence="3" id="KW-1185">Reference proteome</keyword>
<name>A0ABQ1M174_9BACT</name>
<dbReference type="Pfam" id="PF03551">
    <property type="entry name" value="PadR"/>
    <property type="match status" value="1"/>
</dbReference>
<dbReference type="InterPro" id="IPR052509">
    <property type="entry name" value="Metal_resp_DNA-bind_regulator"/>
</dbReference>
<reference evidence="3" key="1">
    <citation type="journal article" date="2019" name="Int. J. Syst. Evol. Microbiol.">
        <title>The Global Catalogue of Microorganisms (GCM) 10K type strain sequencing project: providing services to taxonomists for standard genome sequencing and annotation.</title>
        <authorList>
            <consortium name="The Broad Institute Genomics Platform"/>
            <consortium name="The Broad Institute Genome Sequencing Center for Infectious Disease"/>
            <person name="Wu L."/>
            <person name="Ma J."/>
        </authorList>
    </citation>
    <scope>NUCLEOTIDE SEQUENCE [LARGE SCALE GENOMIC DNA]</scope>
    <source>
        <strain evidence="3">CGMCC 1.10832</strain>
    </source>
</reference>
<comment type="caution">
    <text evidence="2">The sequence shown here is derived from an EMBL/GenBank/DDBJ whole genome shotgun (WGS) entry which is preliminary data.</text>
</comment>
<gene>
    <name evidence="2" type="ORF">GCM10011506_18150</name>
</gene>
<accession>A0ABQ1M174</accession>
<evidence type="ECO:0000259" key="1">
    <source>
        <dbReference type="Pfam" id="PF03551"/>
    </source>
</evidence>
<evidence type="ECO:0000313" key="3">
    <source>
        <dbReference type="Proteomes" id="UP000636010"/>
    </source>
</evidence>